<evidence type="ECO:0000256" key="4">
    <source>
        <dbReference type="ARBA" id="ARBA00022679"/>
    </source>
</evidence>
<feature type="domain" description="PAS" evidence="10">
    <location>
        <begin position="1"/>
        <end position="22"/>
    </location>
</feature>
<dbReference type="InterPro" id="IPR004358">
    <property type="entry name" value="Sig_transdc_His_kin-like_C"/>
</dbReference>
<dbReference type="Proteomes" id="UP000029859">
    <property type="component" value="Unassembled WGS sequence"/>
</dbReference>
<dbReference type="NCBIfam" id="TIGR00229">
    <property type="entry name" value="sensory_box"/>
    <property type="match status" value="1"/>
</dbReference>
<dbReference type="SUPFAM" id="SSF55785">
    <property type="entry name" value="PYP-like sensor domain (PAS domain)"/>
    <property type="match status" value="1"/>
</dbReference>
<dbReference type="PANTHER" id="PTHR43711:SF31">
    <property type="entry name" value="HISTIDINE KINASE"/>
    <property type="match status" value="1"/>
</dbReference>
<keyword evidence="5" id="KW-0418">Kinase</keyword>
<evidence type="ECO:0000256" key="7">
    <source>
        <dbReference type="ARBA" id="ARBA00023136"/>
    </source>
</evidence>
<keyword evidence="8" id="KW-0175">Coiled coil</keyword>
<dbReference type="InterPro" id="IPR035965">
    <property type="entry name" value="PAS-like_dom_sf"/>
</dbReference>
<dbReference type="AlphaFoldDB" id="A0A099T0E1"/>
<feature type="domain" description="Histidine kinase" evidence="9">
    <location>
        <begin position="125"/>
        <end position="342"/>
    </location>
</feature>
<dbReference type="PROSITE" id="PS50109">
    <property type="entry name" value="HIS_KIN"/>
    <property type="match status" value="1"/>
</dbReference>
<dbReference type="PRINTS" id="PR00344">
    <property type="entry name" value="BCTRLSENSOR"/>
</dbReference>
<gene>
    <name evidence="12" type="ORF">LI82_07690</name>
</gene>
<dbReference type="Pfam" id="PF13426">
    <property type="entry name" value="PAS_9"/>
    <property type="match status" value="1"/>
</dbReference>
<organism evidence="12 13">
    <name type="scientific">Methanococcoides methylutens</name>
    <dbReference type="NCBI Taxonomy" id="2226"/>
    <lineage>
        <taxon>Archaea</taxon>
        <taxon>Methanobacteriati</taxon>
        <taxon>Methanobacteriota</taxon>
        <taxon>Stenosarchaea group</taxon>
        <taxon>Methanomicrobia</taxon>
        <taxon>Methanosarcinales</taxon>
        <taxon>Methanosarcinaceae</taxon>
        <taxon>Methanococcoides</taxon>
    </lineage>
</organism>
<dbReference type="GO" id="GO:0000155">
    <property type="term" value="F:phosphorelay sensor kinase activity"/>
    <property type="evidence" value="ECO:0007669"/>
    <property type="project" value="InterPro"/>
</dbReference>
<dbReference type="SMART" id="SM00387">
    <property type="entry name" value="HATPase_c"/>
    <property type="match status" value="1"/>
</dbReference>
<dbReference type="PROSITE" id="PS50113">
    <property type="entry name" value="PAC"/>
    <property type="match status" value="1"/>
</dbReference>
<dbReference type="CDD" id="cd00082">
    <property type="entry name" value="HisKA"/>
    <property type="match status" value="1"/>
</dbReference>
<dbReference type="Gene3D" id="3.30.450.20">
    <property type="entry name" value="PAS domain"/>
    <property type="match status" value="1"/>
</dbReference>
<feature type="coiled-coil region" evidence="8">
    <location>
        <begin position="91"/>
        <end position="125"/>
    </location>
</feature>
<dbReference type="InterPro" id="IPR036890">
    <property type="entry name" value="HATPase_C_sf"/>
</dbReference>
<dbReference type="InterPro" id="IPR036097">
    <property type="entry name" value="HisK_dim/P_sf"/>
</dbReference>
<evidence type="ECO:0000256" key="8">
    <source>
        <dbReference type="SAM" id="Coils"/>
    </source>
</evidence>
<evidence type="ECO:0000313" key="12">
    <source>
        <dbReference type="EMBL" id="KGK97661.1"/>
    </source>
</evidence>
<dbReference type="InterPro" id="IPR005467">
    <property type="entry name" value="His_kinase_dom"/>
</dbReference>
<dbReference type="PROSITE" id="PS50112">
    <property type="entry name" value="PAS"/>
    <property type="match status" value="1"/>
</dbReference>
<dbReference type="EC" id="2.7.13.3" evidence="2"/>
<dbReference type="InterPro" id="IPR003594">
    <property type="entry name" value="HATPase_dom"/>
</dbReference>
<evidence type="ECO:0000259" key="10">
    <source>
        <dbReference type="PROSITE" id="PS50112"/>
    </source>
</evidence>
<comment type="catalytic activity">
    <reaction evidence="1">
        <text>ATP + protein L-histidine = ADP + protein N-phospho-L-histidine.</text>
        <dbReference type="EC" id="2.7.13.3"/>
    </reaction>
</comment>
<dbReference type="PANTHER" id="PTHR43711">
    <property type="entry name" value="TWO-COMPONENT HISTIDINE KINASE"/>
    <property type="match status" value="1"/>
</dbReference>
<evidence type="ECO:0000256" key="2">
    <source>
        <dbReference type="ARBA" id="ARBA00012438"/>
    </source>
</evidence>
<dbReference type="EMBL" id="JRHO01000014">
    <property type="protein sequence ID" value="KGK97661.1"/>
    <property type="molecule type" value="Genomic_DNA"/>
</dbReference>
<keyword evidence="3" id="KW-0597">Phosphoprotein</keyword>
<dbReference type="InterPro" id="IPR000014">
    <property type="entry name" value="PAS"/>
</dbReference>
<dbReference type="InterPro" id="IPR000700">
    <property type="entry name" value="PAS-assoc_C"/>
</dbReference>
<evidence type="ECO:0000256" key="5">
    <source>
        <dbReference type="ARBA" id="ARBA00022777"/>
    </source>
</evidence>
<dbReference type="FunFam" id="3.30.565.10:FF:000006">
    <property type="entry name" value="Sensor histidine kinase WalK"/>
    <property type="match status" value="1"/>
</dbReference>
<dbReference type="CDD" id="cd16922">
    <property type="entry name" value="HATPase_EvgS-ArcB-TorS-like"/>
    <property type="match status" value="1"/>
</dbReference>
<dbReference type="Gene3D" id="3.30.565.10">
    <property type="entry name" value="Histidine kinase-like ATPase, C-terminal domain"/>
    <property type="match status" value="1"/>
</dbReference>
<dbReference type="InterPro" id="IPR003661">
    <property type="entry name" value="HisK_dim/P_dom"/>
</dbReference>
<protein>
    <recommendedName>
        <fullName evidence="2">histidine kinase</fullName>
        <ecNumber evidence="2">2.7.13.3</ecNumber>
    </recommendedName>
</protein>
<dbReference type="Pfam" id="PF02518">
    <property type="entry name" value="HATPase_c"/>
    <property type="match status" value="1"/>
</dbReference>
<dbReference type="InterPro" id="IPR050736">
    <property type="entry name" value="Sensor_HK_Regulatory"/>
</dbReference>
<feature type="domain" description="PAC" evidence="11">
    <location>
        <begin position="47"/>
        <end position="100"/>
    </location>
</feature>
<keyword evidence="7" id="KW-0472">Membrane</keyword>
<dbReference type="SMART" id="SM00388">
    <property type="entry name" value="HisKA"/>
    <property type="match status" value="1"/>
</dbReference>
<dbReference type="FunFam" id="1.10.287.130:FF:000001">
    <property type="entry name" value="Two-component sensor histidine kinase"/>
    <property type="match status" value="1"/>
</dbReference>
<proteinExistence type="predicted"/>
<evidence type="ECO:0000259" key="9">
    <source>
        <dbReference type="PROSITE" id="PS50109"/>
    </source>
</evidence>
<dbReference type="SUPFAM" id="SSF47384">
    <property type="entry name" value="Homodimeric domain of signal transducing histidine kinase"/>
    <property type="match status" value="1"/>
</dbReference>
<dbReference type="Gene3D" id="1.10.287.130">
    <property type="match status" value="1"/>
</dbReference>
<dbReference type="Pfam" id="PF00512">
    <property type="entry name" value="HisKA"/>
    <property type="match status" value="1"/>
</dbReference>
<keyword evidence="13" id="KW-1185">Reference proteome</keyword>
<sequence length="342" mass="38341">MVTECNESLLKILGLPKEEVVGFNMGVSLRDENMRLALEAVLERRSGQYEGEYIPTTGTKITPIKADFSPNISEDGTLKGGICIVEDITIRKRAEDALQRYAEELANANEELKSLDRMKDEFLSNVSHELKTPLTCIEGYSQVLSDETLGSVNEEQRKSVNTIMRNSERLRRLVDSLLYISKMQACAIEYTFEPVRIAEITDHVVTDMLPRFRENDLTIEKHIPDSLPSIKGDKDKLTDLLVYLVDNSIKFTPSGGRISVTAQEEGDDLHISVEDTGIGIPKELMPILFQRFYQIDASTRRKYGGTGVGLYISKNIVEAHNGKIWVESEEGSGTTVHVNLPK</sequence>
<reference evidence="12 13" key="1">
    <citation type="submission" date="2014-09" db="EMBL/GenBank/DDBJ databases">
        <title>Draft genome sequence of an obligately methylotrophic methanogen, Methanococcoides methylutens, isolated from marine sediment.</title>
        <authorList>
            <person name="Guan Y."/>
            <person name="Ngugi D.K."/>
            <person name="Blom J."/>
            <person name="Ali S."/>
            <person name="Ferry J.G."/>
            <person name="Stingl U."/>
        </authorList>
    </citation>
    <scope>NUCLEOTIDE SEQUENCE [LARGE SCALE GENOMIC DNA]</scope>
    <source>
        <strain evidence="12 13">DSM 2657</strain>
    </source>
</reference>
<evidence type="ECO:0000256" key="1">
    <source>
        <dbReference type="ARBA" id="ARBA00000085"/>
    </source>
</evidence>
<evidence type="ECO:0000259" key="11">
    <source>
        <dbReference type="PROSITE" id="PS50113"/>
    </source>
</evidence>
<comment type="caution">
    <text evidence="12">The sequence shown here is derived from an EMBL/GenBank/DDBJ whole genome shotgun (WGS) entry which is preliminary data.</text>
</comment>
<evidence type="ECO:0000256" key="3">
    <source>
        <dbReference type="ARBA" id="ARBA00022553"/>
    </source>
</evidence>
<dbReference type="SUPFAM" id="SSF55874">
    <property type="entry name" value="ATPase domain of HSP90 chaperone/DNA topoisomerase II/histidine kinase"/>
    <property type="match status" value="1"/>
</dbReference>
<dbReference type="CDD" id="cd00130">
    <property type="entry name" value="PAS"/>
    <property type="match status" value="1"/>
</dbReference>
<keyword evidence="4" id="KW-0808">Transferase</keyword>
<accession>A0A099T0E1</accession>
<name>A0A099T0E1_METMT</name>
<evidence type="ECO:0000256" key="6">
    <source>
        <dbReference type="ARBA" id="ARBA00023012"/>
    </source>
</evidence>
<evidence type="ECO:0000313" key="13">
    <source>
        <dbReference type="Proteomes" id="UP000029859"/>
    </source>
</evidence>
<keyword evidence="6" id="KW-0902">Two-component regulatory system</keyword>